<dbReference type="Proteomes" id="UP000246104">
    <property type="component" value="Unassembled WGS sequence"/>
</dbReference>
<evidence type="ECO:0000313" key="2">
    <source>
        <dbReference type="Proteomes" id="UP000246104"/>
    </source>
</evidence>
<reference evidence="1 2" key="1">
    <citation type="submission" date="2018-02" db="EMBL/GenBank/DDBJ databases">
        <title>Genomic Reconstructions from Amazon Rainforest and Pasture Soil Reveal Novel Insights into the Physiology of Candidate Phyla in Tropical Sites.</title>
        <authorList>
            <person name="Kroeger M.E."/>
            <person name="Delmont T."/>
            <person name="Eren A.M."/>
            <person name="Guo J."/>
            <person name="Meyer K.M."/>
            <person name="Khan K."/>
            <person name="Rodrigues J.L.M."/>
            <person name="Bohannan B.J.M."/>
            <person name="Tringe S."/>
            <person name="Borges C.D."/>
            <person name="Tiedje J."/>
            <person name="Tsai S.M."/>
            <person name="Nusslein K."/>
        </authorList>
    </citation>
    <scope>NUCLEOTIDE SEQUENCE [LARGE SCALE GENOMIC DNA]</scope>
    <source>
        <strain evidence="1">Amazon FNV 2010 28 9</strain>
    </source>
</reference>
<gene>
    <name evidence="1" type="ORF">C5B42_03195</name>
</gene>
<protein>
    <submittedName>
        <fullName evidence="1">Uncharacterized protein</fullName>
    </submittedName>
</protein>
<accession>A0A317JNP6</accession>
<name>A0A317JNP6_9BACT</name>
<comment type="caution">
    <text evidence="1">The sequence shown here is derived from an EMBL/GenBank/DDBJ whole genome shotgun (WGS) entry which is preliminary data.</text>
</comment>
<sequence>MSITWTFVGFEQSSYDAKKHSPTDSDADYMWGLQADGFGTIMGGCSYTKAQPLMQHFKVLSLPQLVGKSFESEKEDASSALDLLLVQLRHGGKYVPPSYESLRERAAQALAQMQAPSYEDVDGETVFNAFYAVWDGWVPNAEWLKSFQQRIWDLSNGEVVLEEATDTKGFVMIKGPAAYFFLKKGEEVCYVDIGPYSNPVSVWVREE</sequence>
<dbReference type="EMBL" id="PSRQ01000036">
    <property type="protein sequence ID" value="PWU23365.1"/>
    <property type="molecule type" value="Genomic_DNA"/>
</dbReference>
<evidence type="ECO:0000313" key="1">
    <source>
        <dbReference type="EMBL" id="PWU23365.1"/>
    </source>
</evidence>
<dbReference type="AlphaFoldDB" id="A0A317JNP6"/>
<proteinExistence type="predicted"/>
<organism evidence="1 2">
    <name type="scientific">Candidatus Cerribacteria bacterium 'Amazon FNV 2010 28 9'</name>
    <dbReference type="NCBI Taxonomy" id="2081795"/>
    <lineage>
        <taxon>Bacteria</taxon>
        <taxon>Candidatus Cerribacteria</taxon>
    </lineage>
</organism>